<name>A0A4C1XMX9_EUMVA</name>
<organism evidence="1 2">
    <name type="scientific">Eumeta variegata</name>
    <name type="common">Bagworm moth</name>
    <name type="synonym">Eumeta japonica</name>
    <dbReference type="NCBI Taxonomy" id="151549"/>
    <lineage>
        <taxon>Eukaryota</taxon>
        <taxon>Metazoa</taxon>
        <taxon>Ecdysozoa</taxon>
        <taxon>Arthropoda</taxon>
        <taxon>Hexapoda</taxon>
        <taxon>Insecta</taxon>
        <taxon>Pterygota</taxon>
        <taxon>Neoptera</taxon>
        <taxon>Endopterygota</taxon>
        <taxon>Lepidoptera</taxon>
        <taxon>Glossata</taxon>
        <taxon>Ditrysia</taxon>
        <taxon>Tineoidea</taxon>
        <taxon>Psychidae</taxon>
        <taxon>Oiketicinae</taxon>
        <taxon>Eumeta</taxon>
    </lineage>
</organism>
<dbReference type="Proteomes" id="UP000299102">
    <property type="component" value="Unassembled WGS sequence"/>
</dbReference>
<protein>
    <submittedName>
        <fullName evidence="1">115 kDa protein in type-1 retrotransposable element R1DM</fullName>
    </submittedName>
</protein>
<dbReference type="GO" id="GO:0071897">
    <property type="term" value="P:DNA biosynthetic process"/>
    <property type="evidence" value="ECO:0007669"/>
    <property type="project" value="UniProtKB-ARBA"/>
</dbReference>
<comment type="caution">
    <text evidence="1">The sequence shown here is derived from an EMBL/GenBank/DDBJ whole genome shotgun (WGS) entry which is preliminary data.</text>
</comment>
<proteinExistence type="predicted"/>
<gene>
    <name evidence="1" type="ORF">EVAR_39556_1</name>
</gene>
<evidence type="ECO:0000313" key="1">
    <source>
        <dbReference type="EMBL" id="GBP63894.1"/>
    </source>
</evidence>
<reference evidence="1 2" key="1">
    <citation type="journal article" date="2019" name="Commun. Biol.">
        <title>The bagworm genome reveals a unique fibroin gene that provides high tensile strength.</title>
        <authorList>
            <person name="Kono N."/>
            <person name="Nakamura H."/>
            <person name="Ohtoshi R."/>
            <person name="Tomita M."/>
            <person name="Numata K."/>
            <person name="Arakawa K."/>
        </authorList>
    </citation>
    <scope>NUCLEOTIDE SEQUENCE [LARGE SCALE GENOMIC DNA]</scope>
</reference>
<keyword evidence="2" id="KW-1185">Reference proteome</keyword>
<dbReference type="STRING" id="151549.A0A4C1XMX9"/>
<evidence type="ECO:0000313" key="2">
    <source>
        <dbReference type="Proteomes" id="UP000299102"/>
    </source>
</evidence>
<sequence length="193" mass="20933">MLRSLCPDDDSAGDSGYHRLVRMAATLVPSDRDVGPVDGILLGKVVVSLPNTGPGLDGIGSRIIKHVWKAAQQEFCEVFERCVKEDVFPSVWKSGRLFVIPKGNGKPATDPKAYRPITLLPVLGKVLERTLLELASGLRDNISENQHGFVPGRSTFTALNDILGVSRGSAAKYVQLIFLDISGVSTMRGGQWF</sequence>
<dbReference type="SUPFAM" id="SSF56672">
    <property type="entry name" value="DNA/RNA polymerases"/>
    <property type="match status" value="1"/>
</dbReference>
<dbReference type="InterPro" id="IPR043502">
    <property type="entry name" value="DNA/RNA_pol_sf"/>
</dbReference>
<dbReference type="OrthoDB" id="411871at2759"/>
<dbReference type="EMBL" id="BGZK01000882">
    <property type="protein sequence ID" value="GBP63894.1"/>
    <property type="molecule type" value="Genomic_DNA"/>
</dbReference>
<dbReference type="AlphaFoldDB" id="A0A4C1XMX9"/>
<dbReference type="PANTHER" id="PTHR19446">
    <property type="entry name" value="REVERSE TRANSCRIPTASES"/>
    <property type="match status" value="1"/>
</dbReference>
<accession>A0A4C1XMX9</accession>